<dbReference type="Proteomes" id="UP000238882">
    <property type="component" value="Unassembled WGS sequence"/>
</dbReference>
<dbReference type="AlphaFoldDB" id="A0A2S7WTW4"/>
<organism evidence="1 2">
    <name type="scientific">Polaribacter porphyrae</name>
    <dbReference type="NCBI Taxonomy" id="1137780"/>
    <lineage>
        <taxon>Bacteria</taxon>
        <taxon>Pseudomonadati</taxon>
        <taxon>Bacteroidota</taxon>
        <taxon>Flavobacteriia</taxon>
        <taxon>Flavobacteriales</taxon>
        <taxon>Flavobacteriaceae</taxon>
    </lineage>
</organism>
<sequence>MLIPNNIESSEKLVHYLFTKHFKRKIISSEISDLNNREILMPNKGGVSLQRTRYCNENKCKEFASMIPDRVYCGFLLFSKQDFENVKSNYIKYSRPDFEAILKHTPLNENFEYLPNNSKVFVNSPGNPAHSDLIYLNPAQINEEKPNTAIRSFTRKFLQFCTLLIDKNLESNDYEGILFENCN</sequence>
<accession>A0A2S7WTW4</accession>
<name>A0A2S7WTW4_9FLAO</name>
<evidence type="ECO:0000313" key="1">
    <source>
        <dbReference type="EMBL" id="PQJ81029.1"/>
    </source>
</evidence>
<comment type="caution">
    <text evidence="1">The sequence shown here is derived from an EMBL/GenBank/DDBJ whole genome shotgun (WGS) entry which is preliminary data.</text>
</comment>
<protein>
    <submittedName>
        <fullName evidence="1">Uncharacterized protein</fullName>
    </submittedName>
</protein>
<reference evidence="1 2" key="1">
    <citation type="submission" date="2016-12" db="EMBL/GenBank/DDBJ databases">
        <title>Trade-off between light-utilization and light-protection in marine flavobacteria.</title>
        <authorList>
            <person name="Kumagai Y."/>
            <person name="Yoshizawa S."/>
            <person name="Kogure K."/>
            <person name="Iwasaki W."/>
        </authorList>
    </citation>
    <scope>NUCLEOTIDE SEQUENCE [LARGE SCALE GENOMIC DNA]</scope>
    <source>
        <strain evidence="1 2">NBRC 108759</strain>
    </source>
</reference>
<dbReference type="EMBL" id="MSCN01000001">
    <property type="protein sequence ID" value="PQJ81029.1"/>
    <property type="molecule type" value="Genomic_DNA"/>
</dbReference>
<evidence type="ECO:0000313" key="2">
    <source>
        <dbReference type="Proteomes" id="UP000238882"/>
    </source>
</evidence>
<proteinExistence type="predicted"/>
<dbReference type="OrthoDB" id="1433373at2"/>
<keyword evidence="2" id="KW-1185">Reference proteome</keyword>
<gene>
    <name evidence="1" type="ORF">BTO18_14560</name>
</gene>